<comment type="catalytic activity">
    <reaction evidence="7">
        <text>adenosine + H2O + H(+) = inosine + NH4(+)</text>
        <dbReference type="Rhea" id="RHEA:24408"/>
        <dbReference type="ChEBI" id="CHEBI:15377"/>
        <dbReference type="ChEBI" id="CHEBI:15378"/>
        <dbReference type="ChEBI" id="CHEBI:16335"/>
        <dbReference type="ChEBI" id="CHEBI:17596"/>
        <dbReference type="ChEBI" id="CHEBI:28938"/>
        <dbReference type="EC" id="3.5.4.4"/>
    </reaction>
    <physiologicalReaction direction="left-to-right" evidence="7">
        <dbReference type="Rhea" id="RHEA:24409"/>
    </physiologicalReaction>
</comment>
<evidence type="ECO:0000256" key="9">
    <source>
        <dbReference type="ARBA" id="ARBA00049893"/>
    </source>
</evidence>
<dbReference type="GO" id="GO:0005507">
    <property type="term" value="F:copper ion binding"/>
    <property type="evidence" value="ECO:0007669"/>
    <property type="project" value="TreeGrafter"/>
</dbReference>
<evidence type="ECO:0000256" key="6">
    <source>
        <dbReference type="ARBA" id="ARBA00022833"/>
    </source>
</evidence>
<proteinExistence type="inferred from homology"/>
<comment type="catalytic activity">
    <reaction evidence="1">
        <text>inosine + phosphate = alpha-D-ribose 1-phosphate + hypoxanthine</text>
        <dbReference type="Rhea" id="RHEA:27646"/>
        <dbReference type="ChEBI" id="CHEBI:17368"/>
        <dbReference type="ChEBI" id="CHEBI:17596"/>
        <dbReference type="ChEBI" id="CHEBI:43474"/>
        <dbReference type="ChEBI" id="CHEBI:57720"/>
        <dbReference type="EC" id="2.4.2.1"/>
    </reaction>
    <physiologicalReaction direction="left-to-right" evidence="1">
        <dbReference type="Rhea" id="RHEA:27647"/>
    </physiologicalReaction>
</comment>
<dbReference type="PANTHER" id="PTHR30616:SF2">
    <property type="entry name" value="PURINE NUCLEOSIDE PHOSPHORYLASE LACC1"/>
    <property type="match status" value="1"/>
</dbReference>
<accession>A0A9D1XA36</accession>
<dbReference type="GO" id="GO:0017061">
    <property type="term" value="F:S-methyl-5-thioadenosine phosphorylase activity"/>
    <property type="evidence" value="ECO:0007669"/>
    <property type="project" value="UniProtKB-EC"/>
</dbReference>
<keyword evidence="6" id="KW-0862">Zinc</keyword>
<evidence type="ECO:0000313" key="11">
    <source>
        <dbReference type="EMBL" id="HIX75316.1"/>
    </source>
</evidence>
<gene>
    <name evidence="11" type="primary">pgeF</name>
    <name evidence="11" type="ORF">H9977_09835</name>
</gene>
<evidence type="ECO:0000256" key="4">
    <source>
        <dbReference type="ARBA" id="ARBA00022723"/>
    </source>
</evidence>
<name>A0A9D1XA36_9BACT</name>
<keyword evidence="4" id="KW-0479">Metal-binding</keyword>
<dbReference type="SUPFAM" id="SSF64438">
    <property type="entry name" value="CNF1/YfiH-like putative cysteine hydrolases"/>
    <property type="match status" value="1"/>
</dbReference>
<dbReference type="InterPro" id="IPR011324">
    <property type="entry name" value="Cytotoxic_necrot_fac-like_cat"/>
</dbReference>
<evidence type="ECO:0000256" key="5">
    <source>
        <dbReference type="ARBA" id="ARBA00022801"/>
    </source>
</evidence>
<dbReference type="GO" id="GO:0016787">
    <property type="term" value="F:hydrolase activity"/>
    <property type="evidence" value="ECO:0007669"/>
    <property type="project" value="UniProtKB-KW"/>
</dbReference>
<reference evidence="11" key="1">
    <citation type="journal article" date="2021" name="PeerJ">
        <title>Extensive microbial diversity within the chicken gut microbiome revealed by metagenomics and culture.</title>
        <authorList>
            <person name="Gilroy R."/>
            <person name="Ravi A."/>
            <person name="Getino M."/>
            <person name="Pursley I."/>
            <person name="Horton D.L."/>
            <person name="Alikhan N.F."/>
            <person name="Baker D."/>
            <person name="Gharbi K."/>
            <person name="Hall N."/>
            <person name="Watson M."/>
            <person name="Adriaenssens E.M."/>
            <person name="Foster-Nyarko E."/>
            <person name="Jarju S."/>
            <person name="Secka A."/>
            <person name="Antonio M."/>
            <person name="Oren A."/>
            <person name="Chaudhuri R.R."/>
            <person name="La Ragione R."/>
            <person name="Hildebrand F."/>
            <person name="Pallen M.J."/>
        </authorList>
    </citation>
    <scope>NUCLEOTIDE SEQUENCE</scope>
    <source>
        <strain evidence="11">ChiGjej6B6-14162</strain>
    </source>
</reference>
<organism evidence="11 12">
    <name type="scientific">Candidatus Parabacteroides intestinipullorum</name>
    <dbReference type="NCBI Taxonomy" id="2838723"/>
    <lineage>
        <taxon>Bacteria</taxon>
        <taxon>Pseudomonadati</taxon>
        <taxon>Bacteroidota</taxon>
        <taxon>Bacteroidia</taxon>
        <taxon>Bacteroidales</taxon>
        <taxon>Tannerellaceae</taxon>
        <taxon>Parabacteroides</taxon>
    </lineage>
</organism>
<dbReference type="Gene3D" id="3.60.140.10">
    <property type="entry name" value="CNF1/YfiH-like putative cysteine hydrolases"/>
    <property type="match status" value="1"/>
</dbReference>
<comment type="catalytic activity">
    <reaction evidence="8">
        <text>adenosine + phosphate = alpha-D-ribose 1-phosphate + adenine</text>
        <dbReference type="Rhea" id="RHEA:27642"/>
        <dbReference type="ChEBI" id="CHEBI:16335"/>
        <dbReference type="ChEBI" id="CHEBI:16708"/>
        <dbReference type="ChEBI" id="CHEBI:43474"/>
        <dbReference type="ChEBI" id="CHEBI:57720"/>
        <dbReference type="EC" id="2.4.2.1"/>
    </reaction>
    <physiologicalReaction direction="left-to-right" evidence="8">
        <dbReference type="Rhea" id="RHEA:27643"/>
    </physiologicalReaction>
</comment>
<comment type="caution">
    <text evidence="11">The sequence shown here is derived from an EMBL/GenBank/DDBJ whole genome shotgun (WGS) entry which is preliminary data.</text>
</comment>
<dbReference type="PANTHER" id="PTHR30616">
    <property type="entry name" value="UNCHARACTERIZED PROTEIN YFIH"/>
    <property type="match status" value="1"/>
</dbReference>
<comment type="catalytic activity">
    <reaction evidence="9">
        <text>S-methyl-5'-thioadenosine + phosphate = 5-(methylsulfanyl)-alpha-D-ribose 1-phosphate + adenine</text>
        <dbReference type="Rhea" id="RHEA:11852"/>
        <dbReference type="ChEBI" id="CHEBI:16708"/>
        <dbReference type="ChEBI" id="CHEBI:17509"/>
        <dbReference type="ChEBI" id="CHEBI:43474"/>
        <dbReference type="ChEBI" id="CHEBI:58533"/>
        <dbReference type="EC" id="2.4.2.28"/>
    </reaction>
    <physiologicalReaction direction="left-to-right" evidence="9">
        <dbReference type="Rhea" id="RHEA:11853"/>
    </physiologicalReaction>
</comment>
<evidence type="ECO:0000313" key="12">
    <source>
        <dbReference type="Proteomes" id="UP000886740"/>
    </source>
</evidence>
<comment type="similarity">
    <text evidence="2 10">Belongs to the purine nucleoside phosphorylase YfiH/LACC1 family.</text>
</comment>
<dbReference type="InterPro" id="IPR038371">
    <property type="entry name" value="Cu_polyphenol_OxRdtase_sf"/>
</dbReference>
<sequence length="286" mass="31282">MRNTRNIGTMRRMLLQNSSVEVSRYPGLSRFGDISHFVTSRAGGVSEGNYASMNLGLYSGDSRERVDENICRLMTGLGLEPERLLLPRQVHGCRVAVVDRTFTQLSGVEREARLEGFDALITADPGVCVAVATADCVPVLLYAADKRVVAAVHAGWRGTVSRIAELTLQRMVDEFGCDPRQVWAAIGPSISPSAFEVGEEVVDAFHDAGFDLSRLLLRDPDSGKGHIDLWEANRMSLTGAGLDGDHIELAGICTYERFSDYFSARRLGIQSGRFLSGIYINEAVLP</sequence>
<dbReference type="EMBL" id="DXEL01000067">
    <property type="protein sequence ID" value="HIX75316.1"/>
    <property type="molecule type" value="Genomic_DNA"/>
</dbReference>
<evidence type="ECO:0000256" key="3">
    <source>
        <dbReference type="ARBA" id="ARBA00022679"/>
    </source>
</evidence>
<dbReference type="AlphaFoldDB" id="A0A9D1XA36"/>
<evidence type="ECO:0000256" key="10">
    <source>
        <dbReference type="RuleBase" id="RU361274"/>
    </source>
</evidence>
<reference evidence="11" key="2">
    <citation type="submission" date="2021-04" db="EMBL/GenBank/DDBJ databases">
        <authorList>
            <person name="Gilroy R."/>
        </authorList>
    </citation>
    <scope>NUCLEOTIDE SEQUENCE</scope>
    <source>
        <strain evidence="11">ChiGjej6B6-14162</strain>
    </source>
</reference>
<evidence type="ECO:0000256" key="7">
    <source>
        <dbReference type="ARBA" id="ARBA00047989"/>
    </source>
</evidence>
<keyword evidence="3" id="KW-0808">Transferase</keyword>
<dbReference type="Pfam" id="PF02578">
    <property type="entry name" value="Cu-oxidase_4"/>
    <property type="match status" value="1"/>
</dbReference>
<dbReference type="CDD" id="cd16833">
    <property type="entry name" value="YfiH"/>
    <property type="match status" value="1"/>
</dbReference>
<evidence type="ECO:0000256" key="2">
    <source>
        <dbReference type="ARBA" id="ARBA00007353"/>
    </source>
</evidence>
<dbReference type="Proteomes" id="UP000886740">
    <property type="component" value="Unassembled WGS sequence"/>
</dbReference>
<dbReference type="InterPro" id="IPR003730">
    <property type="entry name" value="Cu_polyphenol_OxRdtase"/>
</dbReference>
<keyword evidence="5" id="KW-0378">Hydrolase</keyword>
<protein>
    <recommendedName>
        <fullName evidence="10">Purine nucleoside phosphorylase</fullName>
    </recommendedName>
</protein>
<evidence type="ECO:0000256" key="1">
    <source>
        <dbReference type="ARBA" id="ARBA00000553"/>
    </source>
</evidence>
<dbReference type="NCBIfam" id="TIGR00726">
    <property type="entry name" value="peptidoglycan editing factor PgeF"/>
    <property type="match status" value="1"/>
</dbReference>
<evidence type="ECO:0000256" key="8">
    <source>
        <dbReference type="ARBA" id="ARBA00048968"/>
    </source>
</evidence>